<evidence type="ECO:0008006" key="4">
    <source>
        <dbReference type="Google" id="ProtNLM"/>
    </source>
</evidence>
<feature type="non-terminal residue" evidence="2">
    <location>
        <position position="80"/>
    </location>
</feature>
<dbReference type="AlphaFoldDB" id="A0A5J4UA62"/>
<dbReference type="Gene3D" id="3.30.200.20">
    <property type="entry name" value="Phosphorylase Kinase, domain 1"/>
    <property type="match status" value="1"/>
</dbReference>
<feature type="binding site" evidence="1">
    <location>
        <position position="30"/>
    </location>
    <ligand>
        <name>ATP</name>
        <dbReference type="ChEBI" id="CHEBI:30616"/>
    </ligand>
</feature>
<dbReference type="PROSITE" id="PS00107">
    <property type="entry name" value="PROTEIN_KINASE_ATP"/>
    <property type="match status" value="1"/>
</dbReference>
<dbReference type="EMBL" id="SNRW01018671">
    <property type="protein sequence ID" value="KAA6367114.1"/>
    <property type="molecule type" value="Genomic_DNA"/>
</dbReference>
<gene>
    <name evidence="2" type="ORF">EZS28_037358</name>
</gene>
<organism evidence="2 3">
    <name type="scientific">Streblomastix strix</name>
    <dbReference type="NCBI Taxonomy" id="222440"/>
    <lineage>
        <taxon>Eukaryota</taxon>
        <taxon>Metamonada</taxon>
        <taxon>Preaxostyla</taxon>
        <taxon>Oxymonadida</taxon>
        <taxon>Streblomastigidae</taxon>
        <taxon>Streblomastix</taxon>
    </lineage>
</organism>
<dbReference type="Proteomes" id="UP000324800">
    <property type="component" value="Unassembled WGS sequence"/>
</dbReference>
<accession>A0A5J4UA62</accession>
<dbReference type="InterPro" id="IPR017441">
    <property type="entry name" value="Protein_kinase_ATP_BS"/>
</dbReference>
<proteinExistence type="predicted"/>
<evidence type="ECO:0000313" key="2">
    <source>
        <dbReference type="EMBL" id="KAA6367114.1"/>
    </source>
</evidence>
<dbReference type="SUPFAM" id="SSF56112">
    <property type="entry name" value="Protein kinase-like (PK-like)"/>
    <property type="match status" value="1"/>
</dbReference>
<protein>
    <recommendedName>
        <fullName evidence="4">Protein kinase domain-containing protein</fullName>
    </recommendedName>
</protein>
<sequence length="80" mass="9103">MLCYSIDLGEGGFSHVYMVYKEGIGILAAKVIPYKEFSFSEFHVGFEHTKDGSNPFVLKYIESFQTGDFAVILMEYSNMK</sequence>
<dbReference type="InterPro" id="IPR011009">
    <property type="entry name" value="Kinase-like_dom_sf"/>
</dbReference>
<name>A0A5J4UA62_9EUKA</name>
<reference evidence="2 3" key="1">
    <citation type="submission" date="2019-03" db="EMBL/GenBank/DDBJ databases">
        <title>Single cell metagenomics reveals metabolic interactions within the superorganism composed of flagellate Streblomastix strix and complex community of Bacteroidetes bacteria on its surface.</title>
        <authorList>
            <person name="Treitli S.C."/>
            <person name="Kolisko M."/>
            <person name="Husnik F."/>
            <person name="Keeling P."/>
            <person name="Hampl V."/>
        </authorList>
    </citation>
    <scope>NUCLEOTIDE SEQUENCE [LARGE SCALE GENOMIC DNA]</scope>
    <source>
        <strain evidence="2">ST1C</strain>
    </source>
</reference>
<dbReference type="GO" id="GO:0005524">
    <property type="term" value="F:ATP binding"/>
    <property type="evidence" value="ECO:0007669"/>
    <property type="project" value="UniProtKB-UniRule"/>
</dbReference>
<keyword evidence="1" id="KW-0547">Nucleotide-binding</keyword>
<evidence type="ECO:0000313" key="3">
    <source>
        <dbReference type="Proteomes" id="UP000324800"/>
    </source>
</evidence>
<evidence type="ECO:0000256" key="1">
    <source>
        <dbReference type="PROSITE-ProRule" id="PRU10141"/>
    </source>
</evidence>
<keyword evidence="1" id="KW-0067">ATP-binding</keyword>
<comment type="caution">
    <text evidence="2">The sequence shown here is derived from an EMBL/GenBank/DDBJ whole genome shotgun (WGS) entry which is preliminary data.</text>
</comment>